<evidence type="ECO:0000256" key="3">
    <source>
        <dbReference type="ARBA" id="ARBA00022801"/>
    </source>
</evidence>
<dbReference type="RefSeq" id="WP_006299786.1">
    <property type="nucleotide sequence ID" value="NZ_CM001022.1"/>
</dbReference>
<dbReference type="AlphaFoldDB" id="E3CXP9"/>
<evidence type="ECO:0000256" key="4">
    <source>
        <dbReference type="ARBA" id="ARBA00022833"/>
    </source>
</evidence>
<dbReference type="SUPFAM" id="SSF53187">
    <property type="entry name" value="Zn-dependent exopeptidases"/>
    <property type="match status" value="1"/>
</dbReference>
<dbReference type="STRING" id="584708.Apau_0206"/>
<dbReference type="InterPro" id="IPR055438">
    <property type="entry name" value="AstE_AspA_cat"/>
</dbReference>
<dbReference type="HOGENOM" id="CLU_060714_0_0_0"/>
<keyword evidence="3" id="KW-0378">Hydrolase</keyword>
<dbReference type="GO" id="GO:0016788">
    <property type="term" value="F:hydrolase activity, acting on ester bonds"/>
    <property type="evidence" value="ECO:0007669"/>
    <property type="project" value="InterPro"/>
</dbReference>
<organism evidence="6 7">
    <name type="scientific">Aminomonas paucivorans DSM 12260</name>
    <dbReference type="NCBI Taxonomy" id="584708"/>
    <lineage>
        <taxon>Bacteria</taxon>
        <taxon>Thermotogati</taxon>
        <taxon>Synergistota</taxon>
        <taxon>Synergistia</taxon>
        <taxon>Synergistales</taxon>
        <taxon>Synergistaceae</taxon>
        <taxon>Aminomonas</taxon>
    </lineage>
</organism>
<keyword evidence="7" id="KW-1185">Reference proteome</keyword>
<dbReference type="OrthoDB" id="9782876at2"/>
<dbReference type="Pfam" id="PF24827">
    <property type="entry name" value="AstE_AspA_cat"/>
    <property type="match status" value="1"/>
</dbReference>
<sequence length="382" mass="41746">MTFPLKGSRTTALALLLLSCVVCVLAARDFRSLWTPDRVVSAPGFRQEMLSRYFEALKGTPLDTPVFVQEGAEPGGTLFVLGGTHPNEPAGYLTAVTLLENVRVTKGRLLVVPFGNASGFTHNQPQEASPQRISFPLPGGGVRTFRYGSRDINNIVMWPIPDIYIHKASGQALAGNESKNLNRAYPGDPEGTPAEKLAFGIMELLRKEKVDLAFDLHEASPEYPVVDAIVAHEKSMELAAAAAMDLKEQGIEVRLEPSPKNLRGLSHREWGDGTDALPILVEVANPSQGRLRGRTDEALVLTGKDKAYLLASRLGRLFVPYDEKGKPIEERVGRDLATLKAFLDAQELFDEEKAVRLEGIPGYREVQEKGLGAFLKPLPAGR</sequence>
<evidence type="ECO:0000256" key="2">
    <source>
        <dbReference type="ARBA" id="ARBA00022723"/>
    </source>
</evidence>
<evidence type="ECO:0000313" key="6">
    <source>
        <dbReference type="EMBL" id="EFQ22642.1"/>
    </source>
</evidence>
<dbReference type="PaxDb" id="584708-Apau_0206"/>
<proteinExistence type="predicted"/>
<keyword evidence="2" id="KW-0479">Metal-binding</keyword>
<dbReference type="PANTHER" id="PTHR37326">
    <property type="entry name" value="BLL3975 PROTEIN"/>
    <property type="match status" value="1"/>
</dbReference>
<feature type="domain" description="Succinylglutamate desuccinylase/Aspartoacylase catalytic" evidence="5">
    <location>
        <begin position="75"/>
        <end position="256"/>
    </location>
</feature>
<dbReference type="PROSITE" id="PS51257">
    <property type="entry name" value="PROKAR_LIPOPROTEIN"/>
    <property type="match status" value="1"/>
</dbReference>
<name>E3CXP9_9BACT</name>
<dbReference type="PANTHER" id="PTHR37326:SF1">
    <property type="entry name" value="BLL3975 PROTEIN"/>
    <property type="match status" value="1"/>
</dbReference>
<keyword evidence="4" id="KW-0862">Zinc</keyword>
<comment type="cofactor">
    <cofactor evidence="1">
        <name>Zn(2+)</name>
        <dbReference type="ChEBI" id="CHEBI:29105"/>
    </cofactor>
</comment>
<dbReference type="eggNOG" id="COG3608">
    <property type="taxonomic scope" value="Bacteria"/>
</dbReference>
<dbReference type="GO" id="GO:0046872">
    <property type="term" value="F:metal ion binding"/>
    <property type="evidence" value="ECO:0007669"/>
    <property type="project" value="UniProtKB-KW"/>
</dbReference>
<gene>
    <name evidence="6" type="ORF">Apau_0206</name>
</gene>
<accession>E3CXP9</accession>
<protein>
    <submittedName>
        <fullName evidence="6">Succinylglutamate desuccinylase/aspartoacylase</fullName>
    </submittedName>
</protein>
<evidence type="ECO:0000256" key="1">
    <source>
        <dbReference type="ARBA" id="ARBA00001947"/>
    </source>
</evidence>
<dbReference type="Gene3D" id="3.40.630.10">
    <property type="entry name" value="Zn peptidases"/>
    <property type="match status" value="2"/>
</dbReference>
<evidence type="ECO:0000259" key="5">
    <source>
        <dbReference type="Pfam" id="PF24827"/>
    </source>
</evidence>
<dbReference type="EMBL" id="CM001022">
    <property type="protein sequence ID" value="EFQ22642.1"/>
    <property type="molecule type" value="Genomic_DNA"/>
</dbReference>
<dbReference type="Proteomes" id="UP000005096">
    <property type="component" value="Chromosome"/>
</dbReference>
<reference evidence="6 7" key="1">
    <citation type="journal article" date="2010" name="Stand. Genomic Sci.">
        <title>Non-contiguous finished genome sequence of Aminomonas paucivorans type strain (GLU-3).</title>
        <authorList>
            <person name="Pitluck S."/>
            <person name="Yasawong M."/>
            <person name="Held B."/>
            <person name="Lapidus A."/>
            <person name="Nolan M."/>
            <person name="Copeland A."/>
            <person name="Lucas S."/>
            <person name="Del Rio T.G."/>
            <person name="Tice H."/>
            <person name="Cheng J.F."/>
            <person name="Chertkov O."/>
            <person name="Goodwin L."/>
            <person name="Tapia R."/>
            <person name="Han C."/>
            <person name="Liolios K."/>
            <person name="Ivanova N."/>
            <person name="Mavromatis K."/>
            <person name="Ovchinnikova G."/>
            <person name="Pati A."/>
            <person name="Chen A."/>
            <person name="Palaniappan K."/>
            <person name="Land M."/>
            <person name="Hauser L."/>
            <person name="Chang Y.J."/>
            <person name="Jeffries C.D."/>
            <person name="Pukall R."/>
            <person name="Spring S."/>
            <person name="Rohde M."/>
            <person name="Sikorski J."/>
            <person name="Goker M."/>
            <person name="Woyke T."/>
            <person name="Bristow J."/>
            <person name="Eisen J.A."/>
            <person name="Markowitz V."/>
            <person name="Hugenholtz P."/>
            <person name="Kyrpides N.C."/>
            <person name="Klenk H.P."/>
        </authorList>
    </citation>
    <scope>NUCLEOTIDE SEQUENCE [LARGE SCALE GENOMIC DNA]</scope>
    <source>
        <strain evidence="6 7">DSM 12260</strain>
    </source>
</reference>
<dbReference type="InterPro" id="IPR053138">
    <property type="entry name" value="N-alpha-Ac-DABA_deacetylase"/>
</dbReference>
<evidence type="ECO:0000313" key="7">
    <source>
        <dbReference type="Proteomes" id="UP000005096"/>
    </source>
</evidence>